<organism evidence="2 3">
    <name type="scientific">Amycolatopsis azurea DSM 43854</name>
    <dbReference type="NCBI Taxonomy" id="1238180"/>
    <lineage>
        <taxon>Bacteria</taxon>
        <taxon>Bacillati</taxon>
        <taxon>Actinomycetota</taxon>
        <taxon>Actinomycetes</taxon>
        <taxon>Pseudonocardiales</taxon>
        <taxon>Pseudonocardiaceae</taxon>
        <taxon>Amycolatopsis</taxon>
    </lineage>
</organism>
<evidence type="ECO:0000256" key="1">
    <source>
        <dbReference type="SAM" id="MobiDB-lite"/>
    </source>
</evidence>
<gene>
    <name evidence="2" type="ORF">C791_7655</name>
</gene>
<comment type="caution">
    <text evidence="2">The sequence shown here is derived from an EMBL/GenBank/DDBJ whole genome shotgun (WGS) entry which is preliminary data.</text>
</comment>
<name>M2PW72_9PSEU</name>
<accession>M2PW72</accession>
<evidence type="ECO:0000313" key="3">
    <source>
        <dbReference type="Proteomes" id="UP000014137"/>
    </source>
</evidence>
<dbReference type="EMBL" id="ANMG01000008">
    <property type="protein sequence ID" value="EMD28878.1"/>
    <property type="molecule type" value="Genomic_DNA"/>
</dbReference>
<feature type="compositionally biased region" description="Basic residues" evidence="1">
    <location>
        <begin position="10"/>
        <end position="31"/>
    </location>
</feature>
<dbReference type="Proteomes" id="UP000014137">
    <property type="component" value="Unassembled WGS sequence"/>
</dbReference>
<dbReference type="PATRIC" id="fig|1238180.3.peg.1486"/>
<protein>
    <submittedName>
        <fullName evidence="2">Uncharacterized protein</fullName>
    </submittedName>
</protein>
<proteinExistence type="predicted"/>
<dbReference type="AlphaFoldDB" id="M2PW72"/>
<evidence type="ECO:0000313" key="2">
    <source>
        <dbReference type="EMBL" id="EMD28878.1"/>
    </source>
</evidence>
<sequence>MGQQIEGGQHRGRVGFRSQHQKVQAHRRTALTRSRRIRGYSRCLVRIAGEQPRTYPVLDRSHLAKEVREGDLTRW</sequence>
<feature type="region of interest" description="Disordered" evidence="1">
    <location>
        <begin position="1"/>
        <end position="31"/>
    </location>
</feature>
<reference evidence="2 3" key="1">
    <citation type="submission" date="2012-10" db="EMBL/GenBank/DDBJ databases">
        <title>Genome assembly of Amycolatopsis azurea DSM 43854.</title>
        <authorList>
            <person name="Khatri I."/>
            <person name="Kaur I."/>
            <person name="Subramanian S."/>
            <person name="Mayilraj S."/>
        </authorList>
    </citation>
    <scope>NUCLEOTIDE SEQUENCE [LARGE SCALE GENOMIC DNA]</scope>
    <source>
        <strain evidence="2 3">DSM 43854</strain>
    </source>
</reference>